<feature type="region of interest" description="Disordered" evidence="8">
    <location>
        <begin position="310"/>
        <end position="391"/>
    </location>
</feature>
<keyword evidence="4 7" id="KW-0812">Transmembrane</keyword>
<dbReference type="PANTHER" id="PTHR30589">
    <property type="entry name" value="PROLIPOPROTEIN DIACYLGLYCERYL TRANSFERASE"/>
    <property type="match status" value="1"/>
</dbReference>
<proteinExistence type="inferred from homology"/>
<organism evidence="9 10">
    <name type="scientific">Paenibacillus septentrionalis</name>
    <dbReference type="NCBI Taxonomy" id="429342"/>
    <lineage>
        <taxon>Bacteria</taxon>
        <taxon>Bacillati</taxon>
        <taxon>Bacillota</taxon>
        <taxon>Bacilli</taxon>
        <taxon>Bacillales</taxon>
        <taxon>Paenibacillaceae</taxon>
        <taxon>Paenibacillus</taxon>
    </lineage>
</organism>
<dbReference type="NCBIfam" id="TIGR00544">
    <property type="entry name" value="lgt"/>
    <property type="match status" value="1"/>
</dbReference>
<comment type="function">
    <text evidence="7">Catalyzes the transfer of the diacylglyceryl group from phosphatidylglycerol to the sulfhydryl group of the N-terminal cysteine of a prolipoprotein, the first step in the formation of mature lipoproteins.</text>
</comment>
<comment type="similarity">
    <text evidence="1 7">Belongs to the Lgt family.</text>
</comment>
<dbReference type="GO" id="GO:0008961">
    <property type="term" value="F:phosphatidylglycerol-prolipoprotein diacylglyceryl transferase activity"/>
    <property type="evidence" value="ECO:0007669"/>
    <property type="project" value="UniProtKB-EC"/>
</dbReference>
<comment type="caution">
    <text evidence="9">The sequence shown here is derived from an EMBL/GenBank/DDBJ whole genome shotgun (WGS) entry which is preliminary data.</text>
</comment>
<dbReference type="EMBL" id="JBHSTE010000003">
    <property type="protein sequence ID" value="MFC6333308.1"/>
    <property type="molecule type" value="Genomic_DNA"/>
</dbReference>
<protein>
    <recommendedName>
        <fullName evidence="7">Phosphatidylglycerol--prolipoprotein diacylglyceryl transferase</fullName>
        <ecNumber evidence="7">2.5.1.145</ecNumber>
    </recommendedName>
</protein>
<dbReference type="InterPro" id="IPR001640">
    <property type="entry name" value="Lgt"/>
</dbReference>
<keyword evidence="2 7" id="KW-1003">Cell membrane</keyword>
<evidence type="ECO:0000256" key="6">
    <source>
        <dbReference type="ARBA" id="ARBA00023136"/>
    </source>
</evidence>
<name>A0ABW1V6T1_9BACL</name>
<keyword evidence="10" id="KW-1185">Reference proteome</keyword>
<evidence type="ECO:0000256" key="4">
    <source>
        <dbReference type="ARBA" id="ARBA00022692"/>
    </source>
</evidence>
<dbReference type="Pfam" id="PF01790">
    <property type="entry name" value="LGT"/>
    <property type="match status" value="1"/>
</dbReference>
<feature type="compositionally biased region" description="Gly residues" evidence="8">
    <location>
        <begin position="382"/>
        <end position="391"/>
    </location>
</feature>
<dbReference type="HAMAP" id="MF_01147">
    <property type="entry name" value="Lgt"/>
    <property type="match status" value="1"/>
</dbReference>
<dbReference type="RefSeq" id="WP_379234623.1">
    <property type="nucleotide sequence ID" value="NZ_JBHSTE010000003.1"/>
</dbReference>
<evidence type="ECO:0000313" key="10">
    <source>
        <dbReference type="Proteomes" id="UP001596233"/>
    </source>
</evidence>
<evidence type="ECO:0000256" key="1">
    <source>
        <dbReference type="ARBA" id="ARBA00007150"/>
    </source>
</evidence>
<feature type="transmembrane region" description="Helical" evidence="7">
    <location>
        <begin position="88"/>
        <end position="105"/>
    </location>
</feature>
<accession>A0ABW1V6T1</accession>
<comment type="pathway">
    <text evidence="7">Protein modification; lipoprotein biosynthesis (diacylglyceryl transfer).</text>
</comment>
<feature type="transmembrane region" description="Helical" evidence="7">
    <location>
        <begin position="45"/>
        <end position="68"/>
    </location>
</feature>
<evidence type="ECO:0000256" key="8">
    <source>
        <dbReference type="SAM" id="MobiDB-lite"/>
    </source>
</evidence>
<keyword evidence="5 7" id="KW-1133">Transmembrane helix</keyword>
<dbReference type="Proteomes" id="UP001596233">
    <property type="component" value="Unassembled WGS sequence"/>
</dbReference>
<dbReference type="PANTHER" id="PTHR30589:SF0">
    <property type="entry name" value="PHOSPHATIDYLGLYCEROL--PROLIPOPROTEIN DIACYLGLYCERYL TRANSFERASE"/>
    <property type="match status" value="1"/>
</dbReference>
<feature type="compositionally biased region" description="Basic and acidic residues" evidence="8">
    <location>
        <begin position="310"/>
        <end position="328"/>
    </location>
</feature>
<comment type="catalytic activity">
    <reaction evidence="7">
        <text>L-cysteinyl-[prolipoprotein] + a 1,2-diacyl-sn-glycero-3-phospho-(1'-sn-glycerol) = an S-1,2-diacyl-sn-glyceryl-L-cysteinyl-[prolipoprotein] + sn-glycerol 1-phosphate + H(+)</text>
        <dbReference type="Rhea" id="RHEA:56712"/>
        <dbReference type="Rhea" id="RHEA-COMP:14679"/>
        <dbReference type="Rhea" id="RHEA-COMP:14680"/>
        <dbReference type="ChEBI" id="CHEBI:15378"/>
        <dbReference type="ChEBI" id="CHEBI:29950"/>
        <dbReference type="ChEBI" id="CHEBI:57685"/>
        <dbReference type="ChEBI" id="CHEBI:64716"/>
        <dbReference type="ChEBI" id="CHEBI:140658"/>
        <dbReference type="EC" id="2.5.1.145"/>
    </reaction>
</comment>
<dbReference type="EC" id="2.5.1.145" evidence="7"/>
<sequence>MINPVIFELGPLSIRWYGLILALGAVAGLLLAIQEGKRFGIKSDFFMDLLLIGAPTAIIFARIYYVAFQWDYYKNNLGDIFKVWNGGIAIYGAIIGALICGYFFSRAKGYNFWRIADICAPSLLIGQMIGRWGNFVNQEAYGGPVEESFLRETLHIPNFIVNHMFINGEYVHPTFLYESLWSLVGLVLLFVIRRQRFLREGELLATYIGWYSIGRFFIEALRTDSLAFSGPQWLADLMNGLWSPMTLIFELGYLDPAYGNVRSSQLLALLLVLAVIVFIVVRRTTGYAEARYLDPIVNTKQANAAVEKEAAGNATVKKEKKDQAHVADGHTASATADTSKDKKQQHADDTSTSNKKAADHDNSEGSDSGSPSSSSSSSSDGGSDGGGGGGD</sequence>
<evidence type="ECO:0000256" key="3">
    <source>
        <dbReference type="ARBA" id="ARBA00022679"/>
    </source>
</evidence>
<evidence type="ECO:0000256" key="5">
    <source>
        <dbReference type="ARBA" id="ARBA00022989"/>
    </source>
</evidence>
<evidence type="ECO:0000313" key="9">
    <source>
        <dbReference type="EMBL" id="MFC6333308.1"/>
    </source>
</evidence>
<comment type="subcellular location">
    <subcellularLocation>
        <location evidence="7">Cell membrane</location>
        <topology evidence="7">Multi-pass membrane protein</topology>
    </subcellularLocation>
</comment>
<feature type="transmembrane region" description="Helical" evidence="7">
    <location>
        <begin position="174"/>
        <end position="192"/>
    </location>
</feature>
<feature type="compositionally biased region" description="Basic and acidic residues" evidence="8">
    <location>
        <begin position="338"/>
        <end position="349"/>
    </location>
</feature>
<evidence type="ECO:0000256" key="7">
    <source>
        <dbReference type="HAMAP-Rule" id="MF_01147"/>
    </source>
</evidence>
<feature type="transmembrane region" description="Helical" evidence="7">
    <location>
        <begin position="263"/>
        <end position="281"/>
    </location>
</feature>
<dbReference type="PROSITE" id="PS01311">
    <property type="entry name" value="LGT"/>
    <property type="match status" value="1"/>
</dbReference>
<feature type="transmembrane region" description="Helical" evidence="7">
    <location>
        <begin position="14"/>
        <end position="33"/>
    </location>
</feature>
<gene>
    <name evidence="7 9" type="primary">lgt</name>
    <name evidence="9" type="ORF">ACFP56_11795</name>
</gene>
<feature type="binding site" evidence="7">
    <location>
        <position position="131"/>
    </location>
    <ligand>
        <name>a 1,2-diacyl-sn-glycero-3-phospho-(1'-sn-glycerol)</name>
        <dbReference type="ChEBI" id="CHEBI:64716"/>
    </ligand>
</feature>
<keyword evidence="3 7" id="KW-0808">Transferase</keyword>
<evidence type="ECO:0000256" key="2">
    <source>
        <dbReference type="ARBA" id="ARBA00022475"/>
    </source>
</evidence>
<reference evidence="10" key="1">
    <citation type="journal article" date="2019" name="Int. J. Syst. Evol. Microbiol.">
        <title>The Global Catalogue of Microorganisms (GCM) 10K type strain sequencing project: providing services to taxonomists for standard genome sequencing and annotation.</title>
        <authorList>
            <consortium name="The Broad Institute Genomics Platform"/>
            <consortium name="The Broad Institute Genome Sequencing Center for Infectious Disease"/>
            <person name="Wu L."/>
            <person name="Ma J."/>
        </authorList>
    </citation>
    <scope>NUCLEOTIDE SEQUENCE [LARGE SCALE GENOMIC DNA]</scope>
    <source>
        <strain evidence="10">PCU 280</strain>
    </source>
</reference>
<feature type="compositionally biased region" description="Low complexity" evidence="8">
    <location>
        <begin position="365"/>
        <end position="381"/>
    </location>
</feature>
<keyword evidence="6 7" id="KW-0472">Membrane</keyword>